<feature type="transmembrane region" description="Helical" evidence="9">
    <location>
        <begin position="6"/>
        <end position="27"/>
    </location>
</feature>
<comment type="subcellular location">
    <subcellularLocation>
        <location evidence="1">Cell membrane</location>
        <topology evidence="1">Multi-pass membrane protein</topology>
    </subcellularLocation>
</comment>
<protein>
    <submittedName>
        <fullName evidence="10">Branched-chain amino acid ABC transporter permease</fullName>
    </submittedName>
</protein>
<evidence type="ECO:0000256" key="2">
    <source>
        <dbReference type="ARBA" id="ARBA00022448"/>
    </source>
</evidence>
<dbReference type="Proteomes" id="UP000614741">
    <property type="component" value="Unassembled WGS sequence"/>
</dbReference>
<keyword evidence="3" id="KW-1003">Cell membrane</keyword>
<comment type="caution">
    <text evidence="10">The sequence shown here is derived from an EMBL/GenBank/DDBJ whole genome shotgun (WGS) entry which is preliminary data.</text>
</comment>
<evidence type="ECO:0000313" key="11">
    <source>
        <dbReference type="Proteomes" id="UP000614741"/>
    </source>
</evidence>
<proteinExistence type="inferred from homology"/>
<dbReference type="Pfam" id="PF02653">
    <property type="entry name" value="BPD_transp_2"/>
    <property type="match status" value="1"/>
</dbReference>
<keyword evidence="4 9" id="KW-0812">Transmembrane</keyword>
<feature type="transmembrane region" description="Helical" evidence="9">
    <location>
        <begin position="142"/>
        <end position="159"/>
    </location>
</feature>
<dbReference type="InterPro" id="IPR052157">
    <property type="entry name" value="BCAA_transport_permease"/>
</dbReference>
<name>A0ABQ4DPM1_9CELL</name>
<evidence type="ECO:0000256" key="1">
    <source>
        <dbReference type="ARBA" id="ARBA00004651"/>
    </source>
</evidence>
<comment type="similarity">
    <text evidence="8">Belongs to the binding-protein-dependent transport system permease family. LivHM subfamily.</text>
</comment>
<evidence type="ECO:0000256" key="4">
    <source>
        <dbReference type="ARBA" id="ARBA00022692"/>
    </source>
</evidence>
<feature type="transmembrane region" description="Helical" evidence="9">
    <location>
        <begin position="190"/>
        <end position="208"/>
    </location>
</feature>
<gene>
    <name evidence="10" type="primary">livH</name>
    <name evidence="10" type="ORF">Cph01nite_27040</name>
</gene>
<dbReference type="InterPro" id="IPR001851">
    <property type="entry name" value="ABC_transp_permease"/>
</dbReference>
<organism evidence="10 11">
    <name type="scientific">Cellulomonas phragmiteti</name>
    <dbReference type="NCBI Taxonomy" id="478780"/>
    <lineage>
        <taxon>Bacteria</taxon>
        <taxon>Bacillati</taxon>
        <taxon>Actinomycetota</taxon>
        <taxon>Actinomycetes</taxon>
        <taxon>Micrococcales</taxon>
        <taxon>Cellulomonadaceae</taxon>
        <taxon>Cellulomonas</taxon>
    </lineage>
</organism>
<feature type="transmembrane region" description="Helical" evidence="9">
    <location>
        <begin position="214"/>
        <end position="235"/>
    </location>
</feature>
<dbReference type="PANTHER" id="PTHR11795:SF445">
    <property type="entry name" value="AMINO ACID ABC TRANSPORTER PERMEASE PROTEIN"/>
    <property type="match status" value="1"/>
</dbReference>
<accession>A0ABQ4DPM1</accession>
<dbReference type="EMBL" id="BONP01000017">
    <property type="protein sequence ID" value="GIG40942.1"/>
    <property type="molecule type" value="Genomic_DNA"/>
</dbReference>
<evidence type="ECO:0000256" key="6">
    <source>
        <dbReference type="ARBA" id="ARBA00022989"/>
    </source>
</evidence>
<keyword evidence="7 9" id="KW-0472">Membrane</keyword>
<dbReference type="RefSeq" id="WP_203675085.1">
    <property type="nucleotide sequence ID" value="NZ_BONP01000017.1"/>
</dbReference>
<evidence type="ECO:0000313" key="10">
    <source>
        <dbReference type="EMBL" id="GIG40942.1"/>
    </source>
</evidence>
<feature type="transmembrane region" description="Helical" evidence="9">
    <location>
        <begin position="90"/>
        <end position="113"/>
    </location>
</feature>
<feature type="transmembrane region" description="Helical" evidence="9">
    <location>
        <begin position="34"/>
        <end position="53"/>
    </location>
</feature>
<dbReference type="PANTHER" id="PTHR11795">
    <property type="entry name" value="BRANCHED-CHAIN AMINO ACID TRANSPORT SYSTEM PERMEASE PROTEIN LIVH"/>
    <property type="match status" value="1"/>
</dbReference>
<evidence type="ECO:0000256" key="7">
    <source>
        <dbReference type="ARBA" id="ARBA00023136"/>
    </source>
</evidence>
<dbReference type="CDD" id="cd06582">
    <property type="entry name" value="TM_PBP1_LivH_like"/>
    <property type="match status" value="1"/>
</dbReference>
<evidence type="ECO:0000256" key="9">
    <source>
        <dbReference type="SAM" id="Phobius"/>
    </source>
</evidence>
<feature type="transmembrane region" description="Helical" evidence="9">
    <location>
        <begin position="59"/>
        <end position="78"/>
    </location>
</feature>
<evidence type="ECO:0000256" key="8">
    <source>
        <dbReference type="ARBA" id="ARBA00037998"/>
    </source>
</evidence>
<sequence>MDRFVFLLGTGLARGTLFALFALALVLIWRSTRIVNFAAGAMAIVGVYVGVAVTGLTGSYWLGLLATVLAGGLVGLVVERGLLRFASARSPLSGVILAIGLVIVLQSLLGIAFGQQHTPVRAPFDDRPVQVGGVPLLSPYDVFVVVVALGLMAALRLLFVRTTLGLQLRAAAFEPEVSRLLGVRVARMRTVGWVLAAAAASLAAMLAVPKELGLNPHAADMLFVYAFTVAVVGGLDSPGGALLGGLTVGVVMSLVTGYLGATLTPVAVLALLVVVLLVRPSGLFAAAEARRA</sequence>
<keyword evidence="11" id="KW-1185">Reference proteome</keyword>
<keyword evidence="6 9" id="KW-1133">Transmembrane helix</keyword>
<keyword evidence="5" id="KW-0029">Amino-acid transport</keyword>
<reference evidence="10 11" key="1">
    <citation type="submission" date="2021-01" db="EMBL/GenBank/DDBJ databases">
        <title>Whole genome shotgun sequence of Cellulomonas phragmiteti NBRC 110785.</title>
        <authorList>
            <person name="Komaki H."/>
            <person name="Tamura T."/>
        </authorList>
    </citation>
    <scope>NUCLEOTIDE SEQUENCE [LARGE SCALE GENOMIC DNA]</scope>
    <source>
        <strain evidence="10 11">NBRC 110785</strain>
    </source>
</reference>
<evidence type="ECO:0000256" key="3">
    <source>
        <dbReference type="ARBA" id="ARBA00022475"/>
    </source>
</evidence>
<keyword evidence="2" id="KW-0813">Transport</keyword>
<evidence type="ECO:0000256" key="5">
    <source>
        <dbReference type="ARBA" id="ARBA00022970"/>
    </source>
</evidence>